<proteinExistence type="predicted"/>
<dbReference type="AlphaFoldDB" id="A0A031FYZ9"/>
<sequence>MIARRSAVLVATVTLAVALSACTPAAAPTPTPSPTGFASKEEAFAAAEATYRAYVDALNKVDLSDPATFEPVYALLDGSALNGSKKELTNLHAELLEKRGVTKVKKINRVNADPETSTVTVNVCLDVTDVDIVDASGSSVVPEGRNDRQLLAIELTKNPSAPRQLVISQSEALSDQPCG</sequence>
<organism evidence="2 3">
    <name type="scientific">Microbacterium oleivorans</name>
    <dbReference type="NCBI Taxonomy" id="273677"/>
    <lineage>
        <taxon>Bacteria</taxon>
        <taxon>Bacillati</taxon>
        <taxon>Actinomycetota</taxon>
        <taxon>Actinomycetes</taxon>
        <taxon>Micrococcales</taxon>
        <taxon>Microbacteriaceae</taxon>
        <taxon>Microbacterium</taxon>
    </lineage>
</organism>
<evidence type="ECO:0000313" key="2">
    <source>
        <dbReference type="EMBL" id="EZP29492.1"/>
    </source>
</evidence>
<keyword evidence="3" id="KW-1185">Reference proteome</keyword>
<keyword evidence="1" id="KW-0732">Signal</keyword>
<dbReference type="OrthoDB" id="5077411at2"/>
<evidence type="ECO:0000256" key="1">
    <source>
        <dbReference type="SAM" id="SignalP"/>
    </source>
</evidence>
<gene>
    <name evidence="2" type="ORF">BW34_00105</name>
</gene>
<dbReference type="PROSITE" id="PS51257">
    <property type="entry name" value="PROKAR_LIPOPROTEIN"/>
    <property type="match status" value="1"/>
</dbReference>
<reference evidence="2 3" key="1">
    <citation type="submission" date="2014-03" db="EMBL/GenBank/DDBJ databases">
        <title>Draft Genome Sequences of 13 Willow Endophytes.</title>
        <authorList>
            <person name="Gan H.Y."/>
            <person name="Gan H.M."/>
            <person name="Savka M.A."/>
            <person name="Hudson A.O."/>
        </authorList>
    </citation>
    <scope>NUCLEOTIDE SEQUENCE [LARGE SCALE GENOMIC DNA]</scope>
    <source>
        <strain evidence="2 3">RIT293</strain>
    </source>
</reference>
<dbReference type="Proteomes" id="UP000024001">
    <property type="component" value="Unassembled WGS sequence"/>
</dbReference>
<accession>A0A031FYZ9</accession>
<dbReference type="RefSeq" id="WP_081416907.1">
    <property type="nucleotide sequence ID" value="NZ_JFYO01000001.1"/>
</dbReference>
<comment type="caution">
    <text evidence="2">The sequence shown here is derived from an EMBL/GenBank/DDBJ whole genome shotgun (WGS) entry which is preliminary data.</text>
</comment>
<name>A0A031FYZ9_9MICO</name>
<feature type="chain" id="PRO_5001547703" evidence="1">
    <location>
        <begin position="27"/>
        <end position="179"/>
    </location>
</feature>
<evidence type="ECO:0000313" key="3">
    <source>
        <dbReference type="Proteomes" id="UP000024001"/>
    </source>
</evidence>
<feature type="signal peptide" evidence="1">
    <location>
        <begin position="1"/>
        <end position="26"/>
    </location>
</feature>
<dbReference type="EMBL" id="JFYO01000001">
    <property type="protein sequence ID" value="EZP29492.1"/>
    <property type="molecule type" value="Genomic_DNA"/>
</dbReference>
<protein>
    <submittedName>
        <fullName evidence="2">Pseudouridylate synthase</fullName>
    </submittedName>
</protein>